<evidence type="ECO:0000313" key="2">
    <source>
        <dbReference type="Proteomes" id="UP001161704"/>
    </source>
</evidence>
<comment type="caution">
    <text evidence="1">The sequence shown here is derived from an EMBL/GenBank/DDBJ whole genome shotgun (WGS) entry which is preliminary data.</text>
</comment>
<gene>
    <name evidence="1" type="ORF">N5I20_22650</name>
</gene>
<dbReference type="EMBL" id="JAOCIZ010000170">
    <property type="protein sequence ID" value="MDH1507840.1"/>
    <property type="molecule type" value="Genomic_DNA"/>
</dbReference>
<evidence type="ECO:0000313" key="1">
    <source>
        <dbReference type="EMBL" id="MDH1507840.1"/>
    </source>
</evidence>
<sequence length="65" mass="6451">RATGMSRLAGAGAVPVGVRHRGLRVPVITWGRGRQGGPCRLVLATGSLVLESAGQAGGCRGGTLA</sequence>
<feature type="non-terminal residue" evidence="1">
    <location>
        <position position="1"/>
    </location>
</feature>
<dbReference type="RefSeq" id="WP_279983096.1">
    <property type="nucleotide sequence ID" value="NZ_JAOCIZ010000170.1"/>
</dbReference>
<dbReference type="Proteomes" id="UP001161704">
    <property type="component" value="Unassembled WGS sequence"/>
</dbReference>
<dbReference type="AlphaFoldDB" id="A0AA42RD54"/>
<reference evidence="1" key="1">
    <citation type="submission" date="2022-09" db="EMBL/GenBank/DDBJ databases">
        <title>Intensive care unit water sources are persistently colonized with multi-drug resistant bacteria and are the site of extensive horizontal gene transfer of antibiotic resistance genes.</title>
        <authorList>
            <person name="Diorio-Toth L."/>
        </authorList>
    </citation>
    <scope>NUCLEOTIDE SEQUENCE</scope>
    <source>
        <strain evidence="1">GD03710</strain>
    </source>
</reference>
<name>A0AA42RD54_AERCA</name>
<protein>
    <submittedName>
        <fullName evidence="1">Uncharacterized protein</fullName>
    </submittedName>
</protein>
<accession>A0AA42RD54</accession>
<organism evidence="1 2">
    <name type="scientific">Aeromonas caviae</name>
    <name type="common">Aeromonas punctata</name>
    <dbReference type="NCBI Taxonomy" id="648"/>
    <lineage>
        <taxon>Bacteria</taxon>
        <taxon>Pseudomonadati</taxon>
        <taxon>Pseudomonadota</taxon>
        <taxon>Gammaproteobacteria</taxon>
        <taxon>Aeromonadales</taxon>
        <taxon>Aeromonadaceae</taxon>
        <taxon>Aeromonas</taxon>
    </lineage>
</organism>
<proteinExistence type="predicted"/>